<dbReference type="InterPro" id="IPR011330">
    <property type="entry name" value="Glyco_hydro/deAcase_b/a-brl"/>
</dbReference>
<dbReference type="EMBL" id="JACNYL010000006">
    <property type="protein sequence ID" value="MBD1423803.1"/>
    <property type="molecule type" value="Genomic_DNA"/>
</dbReference>
<proteinExistence type="predicted"/>
<dbReference type="RefSeq" id="WP_190315577.1">
    <property type="nucleotide sequence ID" value="NZ_JACNYL010000006.1"/>
</dbReference>
<dbReference type="SUPFAM" id="SSF88713">
    <property type="entry name" value="Glycoside hydrolase/deacetylase"/>
    <property type="match status" value="1"/>
</dbReference>
<evidence type="ECO:0000313" key="1">
    <source>
        <dbReference type="EMBL" id="MBD1423803.1"/>
    </source>
</evidence>
<keyword evidence="2" id="KW-1185">Reference proteome</keyword>
<organism evidence="1 2">
    <name type="scientific">Sphingobacterium chuzhouense</name>
    <dbReference type="NCBI Taxonomy" id="1742264"/>
    <lineage>
        <taxon>Bacteria</taxon>
        <taxon>Pseudomonadati</taxon>
        <taxon>Bacteroidota</taxon>
        <taxon>Sphingobacteriia</taxon>
        <taxon>Sphingobacteriales</taxon>
        <taxon>Sphingobacteriaceae</taxon>
        <taxon>Sphingobacterium</taxon>
    </lineage>
</organism>
<gene>
    <name evidence="1" type="ORF">H8B21_19750</name>
</gene>
<sequence>MNKLRRNLNSVRARMLMYYRARRLQPKIVVFESDDWGAIRSSNRTAINYLERKGYDLGQSPYSFDALESNQDLEELFNVLQSHRDSLGNAPCFTANVILANPNFDLIKESEYGEYHYETLEKTLLKHVDSARLLDLWKLGYNERLFIPQVHAREHVKYWKWMQDLRSEVKEALETYALGMCGVPKLVSKRGTSYYSPIYMDHEELMKRGIDQNLLITEAFELFEKLLGFKSKSSIAPNCGWTDTTEKIWASLGVKYIQGGFLQEHHWEDRVKYIPHFLGEKSKNGQMLYLVRNCTFEPAKSTKENYWHSTFNEVERALQLNIPAIISTHRVNYVGSIKAEMRENSLKQLNKLLTEIERKWPNIIYLNSTQLGDMIYQD</sequence>
<accession>A0ABR7XXL5</accession>
<protein>
    <submittedName>
        <fullName evidence="1">Uncharacterized protein</fullName>
    </submittedName>
</protein>
<evidence type="ECO:0000313" key="2">
    <source>
        <dbReference type="Proteomes" id="UP000651112"/>
    </source>
</evidence>
<dbReference type="Proteomes" id="UP000651112">
    <property type="component" value="Unassembled WGS sequence"/>
</dbReference>
<name>A0ABR7XXL5_9SPHI</name>
<comment type="caution">
    <text evidence="1">The sequence shown here is derived from an EMBL/GenBank/DDBJ whole genome shotgun (WGS) entry which is preliminary data.</text>
</comment>
<reference evidence="1 2" key="1">
    <citation type="submission" date="2020-08" db="EMBL/GenBank/DDBJ databases">
        <title>Sphingobacterium sp. DN00404 isolated from aquaculture water.</title>
        <authorList>
            <person name="Zhang M."/>
        </authorList>
    </citation>
    <scope>NUCLEOTIDE SEQUENCE [LARGE SCALE GENOMIC DNA]</scope>
    <source>
        <strain evidence="1 2">KCTC 42746</strain>
    </source>
</reference>